<dbReference type="PROSITE" id="PS50088">
    <property type="entry name" value="ANK_REPEAT"/>
    <property type="match status" value="1"/>
</dbReference>
<comment type="caution">
    <text evidence="3">The sequence shown here is derived from an EMBL/GenBank/DDBJ whole genome shotgun (WGS) entry which is preliminary data.</text>
</comment>
<dbReference type="AlphaFoldDB" id="A0A5D9D638"/>
<protein>
    <submittedName>
        <fullName evidence="3">Ankyrin repeat domain-containing protein</fullName>
    </submittedName>
</protein>
<dbReference type="EMBL" id="VTPU01000009">
    <property type="protein sequence ID" value="TZG39147.1"/>
    <property type="molecule type" value="Genomic_DNA"/>
</dbReference>
<proteinExistence type="predicted"/>
<gene>
    <name evidence="3" type="ORF">FZZ93_10510</name>
</gene>
<keyword evidence="4" id="KW-1185">Reference proteome</keyword>
<accession>A0A5D9D638</accession>
<keyword evidence="1" id="KW-0040">ANK repeat</keyword>
<dbReference type="RefSeq" id="WP_149322282.1">
    <property type="nucleotide sequence ID" value="NZ_JARWAH010000003.1"/>
</dbReference>
<evidence type="ECO:0000313" key="4">
    <source>
        <dbReference type="Proteomes" id="UP000324260"/>
    </source>
</evidence>
<dbReference type="InterPro" id="IPR002110">
    <property type="entry name" value="Ankyrin_rpt"/>
</dbReference>
<dbReference type="SUPFAM" id="SSF48403">
    <property type="entry name" value="Ankyrin repeat"/>
    <property type="match status" value="1"/>
</dbReference>
<feature type="signal peptide" evidence="2">
    <location>
        <begin position="1"/>
        <end position="24"/>
    </location>
</feature>
<sequence>MRQCTCAKMVVGCMGLLLSSLVLADVGVSESNRAGQQTSSEWEMAKKAVRSGDKKQLEHIIESRGDIVNKVDGYFTLLGIAASKGDYGIVQELVKNGADPDIADGSALYHAVPGTLESYNKKDIEERLKIVLYLIDKGASLNHETPESNSGVSVSEALIMGFCDKNNFPEYSAEFLRSHGFEYSVVSRYRHNYEHIATLTKDEFSNSGKGKECVDFMFRATSGKGVESYFVE</sequence>
<organism evidence="3 4">
    <name type="scientific">Halomonas eurihalina</name>
    <dbReference type="NCBI Taxonomy" id="42566"/>
    <lineage>
        <taxon>Bacteria</taxon>
        <taxon>Pseudomonadati</taxon>
        <taxon>Pseudomonadota</taxon>
        <taxon>Gammaproteobacteria</taxon>
        <taxon>Oceanospirillales</taxon>
        <taxon>Halomonadaceae</taxon>
        <taxon>Halomonas</taxon>
    </lineage>
</organism>
<dbReference type="InterPro" id="IPR036770">
    <property type="entry name" value="Ankyrin_rpt-contain_sf"/>
</dbReference>
<dbReference type="OrthoDB" id="6174162at2"/>
<feature type="repeat" description="ANK" evidence="1">
    <location>
        <begin position="73"/>
        <end position="105"/>
    </location>
</feature>
<dbReference type="Proteomes" id="UP000324260">
    <property type="component" value="Unassembled WGS sequence"/>
</dbReference>
<dbReference type="Pfam" id="PF00023">
    <property type="entry name" value="Ank"/>
    <property type="match status" value="1"/>
</dbReference>
<keyword evidence="2" id="KW-0732">Signal</keyword>
<evidence type="ECO:0000256" key="2">
    <source>
        <dbReference type="SAM" id="SignalP"/>
    </source>
</evidence>
<dbReference type="Gene3D" id="1.25.40.20">
    <property type="entry name" value="Ankyrin repeat-containing domain"/>
    <property type="match status" value="1"/>
</dbReference>
<reference evidence="3 4" key="1">
    <citation type="submission" date="2019-08" db="EMBL/GenBank/DDBJ databases">
        <title>Draft Genome Sequence of Halomonas eurihalina Isolated from Preserved Hide-surface.</title>
        <authorList>
            <person name="Hussain S.A."/>
            <person name="Xu A."/>
            <person name="Sarker M."/>
            <person name="Sommers C."/>
        </authorList>
    </citation>
    <scope>NUCLEOTIDE SEQUENCE [LARGE SCALE GENOMIC DNA]</scope>
    <source>
        <strain evidence="3 4">MS1</strain>
    </source>
</reference>
<name>A0A5D9D638_HALER</name>
<evidence type="ECO:0000256" key="1">
    <source>
        <dbReference type="PROSITE-ProRule" id="PRU00023"/>
    </source>
</evidence>
<feature type="chain" id="PRO_5022692692" evidence="2">
    <location>
        <begin position="25"/>
        <end position="232"/>
    </location>
</feature>
<evidence type="ECO:0000313" key="3">
    <source>
        <dbReference type="EMBL" id="TZG39147.1"/>
    </source>
</evidence>